<dbReference type="InterPro" id="IPR002110">
    <property type="entry name" value="Ankyrin_rpt"/>
</dbReference>
<dbReference type="STRING" id="184922.A8B9W0"/>
<dbReference type="OMA" id="PASEMWS"/>
<gene>
    <name evidence="1" type="ORF">GL50803_00112518</name>
</gene>
<proteinExistence type="predicted"/>
<name>A8B9W0_GIAIC</name>
<dbReference type="GO" id="GO:0005524">
    <property type="term" value="F:ATP binding"/>
    <property type="evidence" value="ECO:0007669"/>
    <property type="project" value="InterPro"/>
</dbReference>
<dbReference type="Gene3D" id="1.10.510.10">
    <property type="entry name" value="Transferase(Phosphotransferase) domain 1"/>
    <property type="match status" value="1"/>
</dbReference>
<dbReference type="GO" id="GO:0004674">
    <property type="term" value="F:protein serine/threonine kinase activity"/>
    <property type="evidence" value="ECO:0000318"/>
    <property type="project" value="GO_Central"/>
</dbReference>
<dbReference type="RefSeq" id="XP_001708578.1">
    <property type="nucleotide sequence ID" value="XM_001708526.1"/>
</dbReference>
<dbReference type="InterPro" id="IPR011009">
    <property type="entry name" value="Kinase-like_dom_sf"/>
</dbReference>
<dbReference type="InterPro" id="IPR036770">
    <property type="entry name" value="Ankyrin_rpt-contain_sf"/>
</dbReference>
<dbReference type="PROSITE" id="PS00109">
    <property type="entry name" value="PROTEIN_KINASE_TYR"/>
    <property type="match status" value="1"/>
</dbReference>
<keyword evidence="1" id="KW-0418">Kinase</keyword>
<dbReference type="CDD" id="cd00180">
    <property type="entry name" value="PKc"/>
    <property type="match status" value="1"/>
</dbReference>
<dbReference type="Pfam" id="PF00069">
    <property type="entry name" value="Pkinase"/>
    <property type="match status" value="1"/>
</dbReference>
<dbReference type="VEuPathDB" id="GiardiaDB:GL50803_112518"/>
<dbReference type="EMBL" id="AACB03000001">
    <property type="protein sequence ID" value="KAE8306053.1"/>
    <property type="molecule type" value="Genomic_DNA"/>
</dbReference>
<keyword evidence="2" id="KW-1185">Reference proteome</keyword>
<dbReference type="SMART" id="SM00248">
    <property type="entry name" value="ANK"/>
    <property type="match status" value="7"/>
</dbReference>
<dbReference type="SUPFAM" id="SSF56112">
    <property type="entry name" value="Protein kinase-like (PK-like)"/>
    <property type="match status" value="1"/>
</dbReference>
<dbReference type="PANTHER" id="PTHR24120:SF4">
    <property type="entry name" value="GH07239P"/>
    <property type="match status" value="1"/>
</dbReference>
<accession>A8B9W0</accession>
<dbReference type="Pfam" id="PF12796">
    <property type="entry name" value="Ank_2"/>
    <property type="match status" value="4"/>
</dbReference>
<reference evidence="1 2" key="1">
    <citation type="journal article" date="2007" name="Science">
        <title>Genomic minimalism in the early diverging intestinal parasite Giardia lamblia.</title>
        <authorList>
            <person name="Morrison H.G."/>
            <person name="McArthur A.G."/>
            <person name="Gillin F.D."/>
            <person name="Aley S.B."/>
            <person name="Adam R.D."/>
            <person name="Olsen G.J."/>
            <person name="Best A.A."/>
            <person name="Cande W.Z."/>
            <person name="Chen F."/>
            <person name="Cipriano M.J."/>
            <person name="Davids B.J."/>
            <person name="Dawson S.C."/>
            <person name="Elmendorf H.G."/>
            <person name="Hehl A.B."/>
            <person name="Holder M.E."/>
            <person name="Huse S.M."/>
            <person name="Kim U.U."/>
            <person name="Lasek-Nesselquist E."/>
            <person name="Manning G."/>
            <person name="Nigam A."/>
            <person name="Nixon J.E."/>
            <person name="Palm D."/>
            <person name="Passamaneck N.E."/>
            <person name="Prabhu A."/>
            <person name="Reich C.I."/>
            <person name="Reiner D.S."/>
            <person name="Samuelson J."/>
            <person name="Svard S.G."/>
            <person name="Sogin M.L."/>
        </authorList>
    </citation>
    <scope>NUCLEOTIDE SEQUENCE [LARGE SCALE GENOMIC DNA]</scope>
    <source>
        <strain evidence="1 2">WB C6</strain>
    </source>
</reference>
<dbReference type="Proteomes" id="UP000001548">
    <property type="component" value="Unassembled WGS sequence"/>
</dbReference>
<dbReference type="Gene3D" id="1.25.40.20">
    <property type="entry name" value="Ankyrin repeat-containing domain"/>
    <property type="match status" value="3"/>
</dbReference>
<dbReference type="HOGENOM" id="CLU_000288_143_0_1"/>
<dbReference type="SUPFAM" id="SSF48403">
    <property type="entry name" value="Ankyrin repeat"/>
    <property type="match status" value="1"/>
</dbReference>
<dbReference type="AlphaFoldDB" id="A8B9W0"/>
<keyword evidence="1" id="KW-0808">Transferase</keyword>
<dbReference type="PROSITE" id="PS50011">
    <property type="entry name" value="PROTEIN_KINASE_DOM"/>
    <property type="match status" value="1"/>
</dbReference>
<dbReference type="KEGG" id="gla:GL50803_00112518"/>
<dbReference type="InterPro" id="IPR000719">
    <property type="entry name" value="Prot_kinase_dom"/>
</dbReference>
<sequence length="697" mass="76120">MHAASSEPATTALSAPQFTPRELYEGLDDVLSESAAGTVYSLKDYPSLAVKVIQLSGLDKDSVDAAKAKLTVLLTLSYIGVLKHYQVIEYKGLIYVVTDRYNKTLEHLLAEHKRRKIPVPIAMILSVLRQVAAALAYLHSVNGANTRGLVHCDLRPANVLISADGERFVIADFGLCKDALWSGSTLIGIMAYVAPEVLLRNDTSPASDVWSLGVIIYELVTLRRPNFLGGKEPAEVFVDEWTPDLSGVADGFIKNVLERIFVLEPKERLTARELHETLTAADIPVGELGHWYMALEDKCSALETALNSTNARITALEAALENRLSGADALGQGPRLKTARIDVLEYQCKKHLAMIKALENRFTKFSSEMNRADSQTNLSTLPQLIYAAHTNDMETIRILANDEDCIGQRDEQKMTALMHAAQQGHIGPVKLLVEKEKGLKDNNGWTALMHAAHCNHSEIVEILAPYEHGRRNNNNRTALMIIAEEGHAEAASVLVPYERDLIDSEGNTALMIAGEARHEIVANILESTDKLGRTRLMRAAIRGCIETAKLVIKYDGGAQDIFGVTALMIAASVGNVEIVKLLVGLEGGMRDGSETTALMNAASAGNVEIVKLLVDLEGGVKNMEEMTALECGAVNGHLEVVKLLFEKEGHLIDKSDESFFGELENDGYSEIASFLRNSRTPGADDCNDHQAAPRSHE</sequence>
<protein>
    <submittedName>
        <fullName evidence="1">Kinase, NEK</fullName>
    </submittedName>
</protein>
<evidence type="ECO:0000313" key="2">
    <source>
        <dbReference type="Proteomes" id="UP000001548"/>
    </source>
</evidence>
<dbReference type="InterPro" id="IPR008266">
    <property type="entry name" value="Tyr_kinase_AS"/>
</dbReference>
<dbReference type="PANTHER" id="PTHR24120">
    <property type="entry name" value="GH07239P"/>
    <property type="match status" value="1"/>
</dbReference>
<dbReference type="GeneID" id="5701493"/>
<organism evidence="1 2">
    <name type="scientific">Giardia intestinalis (strain ATCC 50803 / WB clone C6)</name>
    <name type="common">Giardia lamblia</name>
    <dbReference type="NCBI Taxonomy" id="184922"/>
    <lineage>
        <taxon>Eukaryota</taxon>
        <taxon>Metamonada</taxon>
        <taxon>Diplomonadida</taxon>
        <taxon>Hexamitidae</taxon>
        <taxon>Giardiinae</taxon>
        <taxon>Giardia</taxon>
    </lineage>
</organism>
<dbReference type="FunFam" id="1.10.510.10:FF:000844">
    <property type="entry name" value="Kinase, NEK"/>
    <property type="match status" value="1"/>
</dbReference>
<comment type="caution">
    <text evidence="1">The sequence shown here is derived from an EMBL/GenBank/DDBJ whole genome shotgun (WGS) entry which is preliminary data.</text>
</comment>
<evidence type="ECO:0000313" key="1">
    <source>
        <dbReference type="EMBL" id="KAE8306053.1"/>
    </source>
</evidence>